<dbReference type="FunFam" id="3.20.20.10:FF:000002">
    <property type="entry name" value="Alanine racemase"/>
    <property type="match status" value="1"/>
</dbReference>
<accession>A0A5S3QLW4</accession>
<dbReference type="EMBL" id="VCIA01000001">
    <property type="protein sequence ID" value="TMN21476.1"/>
    <property type="molecule type" value="Genomic_DNA"/>
</dbReference>
<name>A0A549YER6_9BACI</name>
<evidence type="ECO:0000259" key="6">
    <source>
        <dbReference type="SMART" id="SM01005"/>
    </source>
</evidence>
<keyword evidence="10" id="KW-1185">Reference proteome</keyword>
<dbReference type="GO" id="GO:0008784">
    <property type="term" value="F:alanine racemase activity"/>
    <property type="evidence" value="ECO:0007669"/>
    <property type="project" value="UniProtKB-UniRule"/>
</dbReference>
<dbReference type="Proteomes" id="UP000306980">
    <property type="component" value="Unassembled WGS sequence"/>
</dbReference>
<evidence type="ECO:0000256" key="1">
    <source>
        <dbReference type="ARBA" id="ARBA00001933"/>
    </source>
</evidence>
<evidence type="ECO:0000313" key="9">
    <source>
        <dbReference type="Proteomes" id="UP000306980"/>
    </source>
</evidence>
<dbReference type="InterPro" id="IPR029066">
    <property type="entry name" value="PLP-binding_barrel"/>
</dbReference>
<feature type="domain" description="Alanine racemase C-terminal" evidence="6">
    <location>
        <begin position="251"/>
        <end position="379"/>
    </location>
</feature>
<sequence length="379" mass="41103">MTKPTLLTTRGPTVAEVNLRAFRDNVDVFKTIATDSGSQLMAVIKTNAYGHGVVPIGHAAIEAGADRLGVTTVEEGVLLRENGIDVPIHLLSSTNTSQVADAVAYDLTISVSSQELAVAVHAAALKQGKTATVHLKLDTGLHRFGIAPENAWDFCRSCYHLTGLYWEGIYTHFSSADEGDWTTTEQQFTLFMDTILDLNEGGYNFPIKHAGASTIAIERNDMHLDMIRPGIALFGYTPEIRQQNKLTLKPVMALKSNILLVRELPPNTPVGYGGNYVTSGDEKIAIVPVGHGDGYKRVLSNKGEVLVHGQRARIAGEISLDQMMIDVTHINDVRNGDEVVLMGEQGGDAISARDIADKVGSIVDEVLASLMERVPRVYK</sequence>
<dbReference type="Pfam" id="PF00842">
    <property type="entry name" value="Ala_racemase_C"/>
    <property type="match status" value="1"/>
</dbReference>
<dbReference type="HAMAP" id="MF_01201">
    <property type="entry name" value="Ala_racemase"/>
    <property type="match status" value="1"/>
</dbReference>
<comment type="caution">
    <text evidence="4">Lacks conserved residue(s) required for the propagation of feature annotation.</text>
</comment>
<evidence type="ECO:0000313" key="10">
    <source>
        <dbReference type="Proteomes" id="UP000319280"/>
    </source>
</evidence>
<accession>A0A549YER6</accession>
<proteinExistence type="inferred from homology"/>
<reference evidence="7 9" key="1">
    <citation type="submission" date="2019-05" db="EMBL/GenBank/DDBJ databases">
        <title>Genomic analysis of Lentibacillus sp. NKC220-2.</title>
        <authorList>
            <person name="Oh Y.J."/>
        </authorList>
    </citation>
    <scope>NUCLEOTIDE SEQUENCE [LARGE SCALE GENOMIC DNA]</scope>
    <source>
        <strain evidence="7 9">NKC220-2</strain>
    </source>
</reference>
<dbReference type="InterPro" id="IPR000821">
    <property type="entry name" value="Ala_racemase"/>
</dbReference>
<dbReference type="PANTHER" id="PTHR30511:SF0">
    <property type="entry name" value="ALANINE RACEMASE, CATABOLIC-RELATED"/>
    <property type="match status" value="1"/>
</dbReference>
<dbReference type="NCBIfam" id="TIGR00492">
    <property type="entry name" value="alr"/>
    <property type="match status" value="1"/>
</dbReference>
<dbReference type="Gene3D" id="3.20.20.10">
    <property type="entry name" value="Alanine racemase"/>
    <property type="match status" value="1"/>
</dbReference>
<dbReference type="InterPro" id="IPR001608">
    <property type="entry name" value="Ala_racemase_N"/>
</dbReference>
<protein>
    <recommendedName>
        <fullName evidence="4">Alanine racemase</fullName>
        <ecNumber evidence="4">5.1.1.1</ecNumber>
    </recommendedName>
</protein>
<evidence type="ECO:0000313" key="8">
    <source>
        <dbReference type="EMBL" id="TRM10374.1"/>
    </source>
</evidence>
<comment type="pathway">
    <text evidence="4">Amino-acid biosynthesis; D-alanine biosynthesis; D-alanine from L-alanine: step 1/1.</text>
</comment>
<comment type="cofactor">
    <cofactor evidence="1 4 5">
        <name>pyridoxal 5'-phosphate</name>
        <dbReference type="ChEBI" id="CHEBI:597326"/>
    </cofactor>
</comment>
<dbReference type="GO" id="GO:0030170">
    <property type="term" value="F:pyridoxal phosphate binding"/>
    <property type="evidence" value="ECO:0007669"/>
    <property type="project" value="UniProtKB-UniRule"/>
</dbReference>
<dbReference type="SUPFAM" id="SSF51419">
    <property type="entry name" value="PLP-binding barrel"/>
    <property type="match status" value="1"/>
</dbReference>
<dbReference type="GO" id="GO:0030632">
    <property type="term" value="P:D-alanine biosynthetic process"/>
    <property type="evidence" value="ECO:0007669"/>
    <property type="project" value="UniProtKB-UniRule"/>
</dbReference>
<evidence type="ECO:0000313" key="7">
    <source>
        <dbReference type="EMBL" id="TMN21476.1"/>
    </source>
</evidence>
<dbReference type="SMART" id="SM01005">
    <property type="entry name" value="Ala_racemase_C"/>
    <property type="match status" value="1"/>
</dbReference>
<dbReference type="EC" id="5.1.1.1" evidence="4"/>
<feature type="modified residue" description="N6-(pyridoxal phosphate)lysine" evidence="4 5">
    <location>
        <position position="45"/>
    </location>
</feature>
<keyword evidence="2 4" id="KW-0663">Pyridoxal phosphate</keyword>
<feature type="active site" description="Proton acceptor; specific for D-alanine" evidence="4">
    <location>
        <position position="45"/>
    </location>
</feature>
<dbReference type="InterPro" id="IPR009006">
    <property type="entry name" value="Ala_racemase/Decarboxylase_C"/>
</dbReference>
<comment type="similarity">
    <text evidence="4">Belongs to the alanine racemase family.</text>
</comment>
<dbReference type="PANTHER" id="PTHR30511">
    <property type="entry name" value="ALANINE RACEMASE"/>
    <property type="match status" value="1"/>
</dbReference>
<dbReference type="OrthoDB" id="9813814at2"/>
<dbReference type="Pfam" id="PF01168">
    <property type="entry name" value="Ala_racemase_N"/>
    <property type="match status" value="1"/>
</dbReference>
<dbReference type="EMBL" id="VJMZ01000001">
    <property type="protein sequence ID" value="TRM10374.1"/>
    <property type="molecule type" value="Genomic_DNA"/>
</dbReference>
<dbReference type="InterPro" id="IPR011079">
    <property type="entry name" value="Ala_racemase_C"/>
</dbReference>
<dbReference type="RefSeq" id="WP_138601918.1">
    <property type="nucleotide sequence ID" value="NZ_VCIA01000001.1"/>
</dbReference>
<dbReference type="Proteomes" id="UP000319280">
    <property type="component" value="Unassembled WGS sequence"/>
</dbReference>
<comment type="catalytic activity">
    <reaction evidence="4">
        <text>L-alanine = D-alanine</text>
        <dbReference type="Rhea" id="RHEA:20249"/>
        <dbReference type="ChEBI" id="CHEBI:57416"/>
        <dbReference type="ChEBI" id="CHEBI:57972"/>
        <dbReference type="EC" id="5.1.1.1"/>
    </reaction>
</comment>
<dbReference type="CDD" id="cd00430">
    <property type="entry name" value="PLPDE_III_AR"/>
    <property type="match status" value="1"/>
</dbReference>
<comment type="function">
    <text evidence="4">Catalyzes the interconversion of L-alanine and D-alanine. May also act on other amino acids.</text>
</comment>
<organism evidence="8 10">
    <name type="scientific">Lentibacillus cibarius</name>
    <dbReference type="NCBI Taxonomy" id="2583219"/>
    <lineage>
        <taxon>Bacteria</taxon>
        <taxon>Bacillati</taxon>
        <taxon>Bacillota</taxon>
        <taxon>Bacilli</taxon>
        <taxon>Bacillales</taxon>
        <taxon>Bacillaceae</taxon>
        <taxon>Lentibacillus</taxon>
    </lineage>
</organism>
<reference evidence="8 10" key="2">
    <citation type="submission" date="2019-07" db="EMBL/GenBank/DDBJ databases">
        <title>Genomic analysis of Lentibacillus sp. NKC851-2.</title>
        <authorList>
            <person name="Oh Y.J."/>
        </authorList>
    </citation>
    <scope>NUCLEOTIDE SEQUENCE [LARGE SCALE GENOMIC DNA]</scope>
    <source>
        <strain evidence="8 10">NKC851-2</strain>
    </source>
</reference>
<evidence type="ECO:0000256" key="4">
    <source>
        <dbReference type="HAMAP-Rule" id="MF_01201"/>
    </source>
</evidence>
<evidence type="ECO:0000256" key="3">
    <source>
        <dbReference type="ARBA" id="ARBA00023235"/>
    </source>
</evidence>
<dbReference type="SUPFAM" id="SSF50621">
    <property type="entry name" value="Alanine racemase C-terminal domain-like"/>
    <property type="match status" value="1"/>
</dbReference>
<dbReference type="Gene3D" id="2.40.37.10">
    <property type="entry name" value="Lyase, Ornithine Decarboxylase, Chain A, domain 1"/>
    <property type="match status" value="1"/>
</dbReference>
<dbReference type="AlphaFoldDB" id="A0A549YER6"/>
<gene>
    <name evidence="8" type="primary">alr</name>
    <name evidence="7" type="ORF">FFL34_04640</name>
    <name evidence="8" type="ORF">FH966_00795</name>
</gene>
<feature type="binding site" evidence="4">
    <location>
        <position position="143"/>
    </location>
    <ligand>
        <name>substrate</name>
    </ligand>
</feature>
<comment type="caution">
    <text evidence="8">The sequence shown here is derived from an EMBL/GenBank/DDBJ whole genome shotgun (WGS) entry which is preliminary data.</text>
</comment>
<keyword evidence="3 4" id="KW-0413">Isomerase</keyword>
<dbReference type="PRINTS" id="PR00992">
    <property type="entry name" value="ALARACEMASE"/>
</dbReference>
<dbReference type="GO" id="GO:0005829">
    <property type="term" value="C:cytosol"/>
    <property type="evidence" value="ECO:0007669"/>
    <property type="project" value="TreeGrafter"/>
</dbReference>
<feature type="active site" description="Proton acceptor; specific for L-alanine" evidence="4">
    <location>
        <position position="272"/>
    </location>
</feature>
<evidence type="ECO:0000256" key="2">
    <source>
        <dbReference type="ARBA" id="ARBA00022898"/>
    </source>
</evidence>
<evidence type="ECO:0000256" key="5">
    <source>
        <dbReference type="PIRSR" id="PIRSR600821-50"/>
    </source>
</evidence>
<dbReference type="UniPathway" id="UPA00042">
    <property type="reaction ID" value="UER00497"/>
</dbReference>